<dbReference type="InterPro" id="IPR051104">
    <property type="entry name" value="FAD_monoxygenase"/>
</dbReference>
<dbReference type="InterPro" id="IPR036188">
    <property type="entry name" value="FAD/NAD-bd_sf"/>
</dbReference>
<reference evidence="6" key="1">
    <citation type="submission" date="2024-04" db="EMBL/GenBank/DDBJ databases">
        <authorList>
            <person name="Shaw F."/>
            <person name="Minotto A."/>
        </authorList>
    </citation>
    <scope>NUCLEOTIDE SEQUENCE [LARGE SCALE GENOMIC DNA]</scope>
</reference>
<dbReference type="SUPFAM" id="SSF51905">
    <property type="entry name" value="FAD/NAD(P)-binding domain"/>
    <property type="match status" value="1"/>
</dbReference>
<dbReference type="Proteomes" id="UP001497453">
    <property type="component" value="Chromosome 3"/>
</dbReference>
<keyword evidence="1" id="KW-0285">Flavoprotein</keyword>
<dbReference type="PANTHER" id="PTHR46720">
    <property type="entry name" value="HYDROXYLASE, PUTATIVE (AFU_ORTHOLOGUE AFUA_3G01460)-RELATED"/>
    <property type="match status" value="1"/>
</dbReference>
<evidence type="ECO:0000259" key="4">
    <source>
        <dbReference type="Pfam" id="PF01494"/>
    </source>
</evidence>
<protein>
    <recommendedName>
        <fullName evidence="4">FAD-binding domain-containing protein</fullName>
    </recommendedName>
</protein>
<dbReference type="PRINTS" id="PR00420">
    <property type="entry name" value="RNGMNOXGNASE"/>
</dbReference>
<accession>A0ABP1DCH6</accession>
<keyword evidence="3" id="KW-0560">Oxidoreductase</keyword>
<dbReference type="Gene3D" id="3.50.50.60">
    <property type="entry name" value="FAD/NAD(P)-binding domain"/>
    <property type="match status" value="1"/>
</dbReference>
<dbReference type="EMBL" id="OZ037946">
    <property type="protein sequence ID" value="CAL1705576.1"/>
    <property type="molecule type" value="Genomic_DNA"/>
</dbReference>
<dbReference type="Pfam" id="PF01494">
    <property type="entry name" value="FAD_binding_3"/>
    <property type="match status" value="1"/>
</dbReference>
<keyword evidence="6" id="KW-1185">Reference proteome</keyword>
<name>A0ABP1DCH6_9APHY</name>
<evidence type="ECO:0000313" key="6">
    <source>
        <dbReference type="Proteomes" id="UP001497453"/>
    </source>
</evidence>
<proteinExistence type="predicted"/>
<evidence type="ECO:0000256" key="1">
    <source>
        <dbReference type="ARBA" id="ARBA00022630"/>
    </source>
</evidence>
<organism evidence="5 6">
    <name type="scientific">Somion occarium</name>
    <dbReference type="NCBI Taxonomy" id="3059160"/>
    <lineage>
        <taxon>Eukaryota</taxon>
        <taxon>Fungi</taxon>
        <taxon>Dikarya</taxon>
        <taxon>Basidiomycota</taxon>
        <taxon>Agaricomycotina</taxon>
        <taxon>Agaricomycetes</taxon>
        <taxon>Polyporales</taxon>
        <taxon>Cerrenaceae</taxon>
        <taxon>Somion</taxon>
    </lineage>
</organism>
<gene>
    <name evidence="5" type="ORF">GFSPODELE1_LOCUS5489</name>
</gene>
<dbReference type="PANTHER" id="PTHR46720:SF3">
    <property type="entry name" value="FAD-BINDING DOMAIN-CONTAINING PROTEIN-RELATED"/>
    <property type="match status" value="1"/>
</dbReference>
<dbReference type="SUPFAM" id="SSF54373">
    <property type="entry name" value="FAD-linked reductases, C-terminal domain"/>
    <property type="match status" value="1"/>
</dbReference>
<evidence type="ECO:0000313" key="5">
    <source>
        <dbReference type="EMBL" id="CAL1705576.1"/>
    </source>
</evidence>
<sequence length="447" mass="48582">MADLDTIPPRVAICGGGIGGLTLAAVLQRFIGDKKLSIDLYEAGPKFTESGAGITIWQSTRFILGALGLGDALEQKALSTPMTFRKSDLQQGFTFFDVEEGSTTLPRRELLSLFADQLLLDDGSVLHTHFSKRLLHYEQNEKGVNMHFQDGSSASADLLIGSDGVGSATRKTMYKQLSERMRGTDSETADALLGFMLPSWTGSYAYRFLIDAEKIKATHPDHIALTRGTMWCGAGKNGISYPISPTVINAGTMVMVPGGLGKPLEGDSVVKASAEDVANLTQDWEEGFQVLVDNINETSRWAVSQVRGLPQYVDGRVALLGDAAHAMTPHLGAGAGQAIEDAYILARILAHPSVTNQNVPQALKVYDVIRRPIANDIVERSLRQCFISTLHPDYLPSGIDIAKLQSGDSSEWTKVRQDMQDIWSFHGGKMPDDHWEHAQALLASTLV</sequence>
<keyword evidence="2" id="KW-0274">FAD</keyword>
<feature type="domain" description="FAD-binding" evidence="4">
    <location>
        <begin position="11"/>
        <end position="381"/>
    </location>
</feature>
<evidence type="ECO:0000256" key="2">
    <source>
        <dbReference type="ARBA" id="ARBA00022827"/>
    </source>
</evidence>
<evidence type="ECO:0000256" key="3">
    <source>
        <dbReference type="ARBA" id="ARBA00023002"/>
    </source>
</evidence>
<dbReference type="InterPro" id="IPR002938">
    <property type="entry name" value="FAD-bd"/>
</dbReference>